<dbReference type="Pfam" id="PF14421">
    <property type="entry name" value="LmjF365940-deam"/>
    <property type="match status" value="1"/>
</dbReference>
<evidence type="ECO:0000313" key="3">
    <source>
        <dbReference type="Proteomes" id="UP000266841"/>
    </source>
</evidence>
<evidence type="ECO:0000256" key="1">
    <source>
        <dbReference type="SAM" id="MobiDB-lite"/>
    </source>
</evidence>
<proteinExistence type="predicted"/>
<dbReference type="eggNOG" id="ENOG502RADN">
    <property type="taxonomic scope" value="Eukaryota"/>
</dbReference>
<feature type="region of interest" description="Disordered" evidence="1">
    <location>
        <begin position="780"/>
        <end position="801"/>
    </location>
</feature>
<dbReference type="InterPro" id="IPR032723">
    <property type="entry name" value="Deaminase_LmjF365940"/>
</dbReference>
<keyword evidence="3" id="KW-1185">Reference proteome</keyword>
<organism evidence="2 3">
    <name type="scientific">Thalassiosira oceanica</name>
    <name type="common">Marine diatom</name>
    <dbReference type="NCBI Taxonomy" id="159749"/>
    <lineage>
        <taxon>Eukaryota</taxon>
        <taxon>Sar</taxon>
        <taxon>Stramenopiles</taxon>
        <taxon>Ochrophyta</taxon>
        <taxon>Bacillariophyta</taxon>
        <taxon>Coscinodiscophyceae</taxon>
        <taxon>Thalassiosirophycidae</taxon>
        <taxon>Thalassiosirales</taxon>
        <taxon>Thalassiosiraceae</taxon>
        <taxon>Thalassiosira</taxon>
    </lineage>
</organism>
<dbReference type="Proteomes" id="UP000266841">
    <property type="component" value="Unassembled WGS sequence"/>
</dbReference>
<feature type="region of interest" description="Disordered" evidence="1">
    <location>
        <begin position="222"/>
        <end position="243"/>
    </location>
</feature>
<gene>
    <name evidence="2" type="ORF">THAOC_06636</name>
</gene>
<evidence type="ECO:0000313" key="2">
    <source>
        <dbReference type="EMBL" id="EJK71883.1"/>
    </source>
</evidence>
<dbReference type="OMA" id="QLKTFWH"/>
<feature type="compositionally biased region" description="Polar residues" evidence="1">
    <location>
        <begin position="226"/>
        <end position="236"/>
    </location>
</feature>
<dbReference type="AlphaFoldDB" id="K0SZS5"/>
<name>K0SZS5_THAOC</name>
<protein>
    <submittedName>
        <fullName evidence="2">Uncharacterized protein</fullName>
    </submittedName>
</protein>
<reference evidence="2 3" key="1">
    <citation type="journal article" date="2012" name="Genome Biol.">
        <title>Genome and low-iron response of an oceanic diatom adapted to chronic iron limitation.</title>
        <authorList>
            <person name="Lommer M."/>
            <person name="Specht M."/>
            <person name="Roy A.S."/>
            <person name="Kraemer L."/>
            <person name="Andreson R."/>
            <person name="Gutowska M.A."/>
            <person name="Wolf J."/>
            <person name="Bergner S.V."/>
            <person name="Schilhabel M.B."/>
            <person name="Klostermeier U.C."/>
            <person name="Beiko R.G."/>
            <person name="Rosenstiel P."/>
            <person name="Hippler M."/>
            <person name="Laroche J."/>
        </authorList>
    </citation>
    <scope>NUCLEOTIDE SEQUENCE [LARGE SCALE GENOMIC DNA]</scope>
    <source>
        <strain evidence="2 3">CCMP1005</strain>
    </source>
</reference>
<feature type="region of interest" description="Disordered" evidence="1">
    <location>
        <begin position="340"/>
        <end position="366"/>
    </location>
</feature>
<comment type="caution">
    <text evidence="2">The sequence shown here is derived from an EMBL/GenBank/DDBJ whole genome shotgun (WGS) entry which is preliminary data.</text>
</comment>
<sequence>MKRPGSIPSSQAAAAVDLRHVILLGAAFEISRFATKKLTSYVEERGAALLRPDRERIREKIRPYLTETALKLCACVFVPPTLLIGASRLSSKEFGRNFSLVLSSTLSLAGLVKIVYPTRDDQGRLRDERVNVDHKDAGAREPPCPSVTLPPNLPPRQRSDSILSELSTPPAIGSTNLQSVQRKQNYLEILVHNVSHTDLVLGLTGIDDQTIAEQPFPADFERTPRKQNATKPVSNSRGGGADNHEDYIMSRPRFSAFDLFSNRLLSAITTLSRRGSPLKTVSYPRHERSGASARYTLVTPRPSDRLMVTVGFDLDHDDALDEVRLTSLDMQNLRIRGSDMERASPRGSIADKFGSNSNDEKTVAPQETPNVKKVVILVSGVGVPRNWTHSVSGNSTETCAKVMELFINALYPDVVVVRLHSMTNIFRYDENIQFVAQELMPKVDQYRDAHARGQPYPDEIVAGSNAAPVEYKPFNPDWRQSVSLTYSFADGSAARSHAIQSALRRYRPAYFHFWQLKTFWHETKVTDEDIEVGPSVCKCRTRCAEYLKVIIKVHSFEEMETTPAIAFDQTSDEVSRVTVEMKAFRVEFLQSVKEGGRSDLREFWLRKTRKPVLAVLLVQKPNHEPVLYRGTNMEVSMPTGSLCAERNVIGTALASDPGLKREDLKMVAVLSVRMPKDRTYRNILPPPGGMSFCQPTATATSSSDLAKEVEARPKQDVGMKKTLSMSSFTSIAEGLPSPENCVNESWEMDLLSGFDKTPTAEEAAYVETPKEGMLIPELNLRNRPSDASDGSVSGSSTPKRRIALYKKKNRNKAGGKRQTLVVQQLEADLIGFLQDMNPLKPCGACNEWLKKIAESNPHFKVLTFTDENQAGVYVMPCQE</sequence>
<feature type="compositionally biased region" description="Low complexity" evidence="1">
    <location>
        <begin position="785"/>
        <end position="796"/>
    </location>
</feature>
<dbReference type="EMBL" id="AGNL01006641">
    <property type="protein sequence ID" value="EJK71883.1"/>
    <property type="molecule type" value="Genomic_DNA"/>
</dbReference>
<feature type="region of interest" description="Disordered" evidence="1">
    <location>
        <begin position="134"/>
        <end position="161"/>
    </location>
</feature>
<dbReference type="Gene3D" id="3.40.140.10">
    <property type="entry name" value="Cytidine Deaminase, domain 2"/>
    <property type="match status" value="1"/>
</dbReference>
<dbReference type="OrthoDB" id="40021at2759"/>
<accession>K0SZS5</accession>